<sequence length="134" mass="14737">MRPATLADACRRIIAGEPEARAVAECLDSFYLAASPAERLAILAEEPPLTGRPDVDAYIGAIAEYLAKRHALPQVPEWAGKAVRYLAEPWFAGGAEADGLREFLVYSSPAEFRSRKLFVEARPLRRARTPREAA</sequence>
<accession>A0A917E5I1</accession>
<dbReference type="AlphaFoldDB" id="A0A917E5I1"/>
<dbReference type="EMBL" id="BMIQ01000004">
    <property type="protein sequence ID" value="GGE06620.1"/>
    <property type="molecule type" value="Genomic_DNA"/>
</dbReference>
<gene>
    <name evidence="1" type="ORF">GCM10011390_27150</name>
</gene>
<comment type="caution">
    <text evidence="1">The sequence shown here is derived from an EMBL/GenBank/DDBJ whole genome shotgun (WGS) entry which is preliminary data.</text>
</comment>
<evidence type="ECO:0000313" key="2">
    <source>
        <dbReference type="Proteomes" id="UP000644699"/>
    </source>
</evidence>
<proteinExistence type="predicted"/>
<dbReference type="Proteomes" id="UP000644699">
    <property type="component" value="Unassembled WGS sequence"/>
</dbReference>
<reference evidence="1" key="1">
    <citation type="journal article" date="2014" name="Int. J. Syst. Evol. Microbiol.">
        <title>Complete genome sequence of Corynebacterium casei LMG S-19264T (=DSM 44701T), isolated from a smear-ripened cheese.</title>
        <authorList>
            <consortium name="US DOE Joint Genome Institute (JGI-PGF)"/>
            <person name="Walter F."/>
            <person name="Albersmeier A."/>
            <person name="Kalinowski J."/>
            <person name="Ruckert C."/>
        </authorList>
    </citation>
    <scope>NUCLEOTIDE SEQUENCE</scope>
    <source>
        <strain evidence="1">CGMCC 1.15367</strain>
    </source>
</reference>
<protein>
    <submittedName>
        <fullName evidence="1">Uncharacterized protein</fullName>
    </submittedName>
</protein>
<evidence type="ECO:0000313" key="1">
    <source>
        <dbReference type="EMBL" id="GGE06620.1"/>
    </source>
</evidence>
<reference evidence="1" key="2">
    <citation type="submission" date="2020-09" db="EMBL/GenBank/DDBJ databases">
        <authorList>
            <person name="Sun Q."/>
            <person name="Zhou Y."/>
        </authorList>
    </citation>
    <scope>NUCLEOTIDE SEQUENCE</scope>
    <source>
        <strain evidence="1">CGMCC 1.15367</strain>
    </source>
</reference>
<dbReference type="RefSeq" id="WP_188909350.1">
    <property type="nucleotide sequence ID" value="NZ_BMIQ01000004.1"/>
</dbReference>
<organism evidence="1 2">
    <name type="scientific">Aureimonas endophytica</name>
    <dbReference type="NCBI Taxonomy" id="2027858"/>
    <lineage>
        <taxon>Bacteria</taxon>
        <taxon>Pseudomonadati</taxon>
        <taxon>Pseudomonadota</taxon>
        <taxon>Alphaproteobacteria</taxon>
        <taxon>Hyphomicrobiales</taxon>
        <taxon>Aurantimonadaceae</taxon>
        <taxon>Aureimonas</taxon>
    </lineage>
</organism>
<keyword evidence="2" id="KW-1185">Reference proteome</keyword>
<name>A0A917E5I1_9HYPH</name>